<feature type="region of interest" description="Disordered" evidence="1">
    <location>
        <begin position="105"/>
        <end position="136"/>
    </location>
</feature>
<evidence type="ECO:0000313" key="2">
    <source>
        <dbReference type="EMBL" id="KAF0321011.1"/>
    </source>
</evidence>
<feature type="region of interest" description="Disordered" evidence="1">
    <location>
        <begin position="151"/>
        <end position="178"/>
    </location>
</feature>
<reference evidence="2 3" key="1">
    <citation type="submission" date="2019-12" db="EMBL/GenBank/DDBJ databases">
        <title>A genome sequence resource for the geographically widespread anthracnose pathogen Colletotrichum asianum.</title>
        <authorList>
            <person name="Meng Y."/>
        </authorList>
    </citation>
    <scope>NUCLEOTIDE SEQUENCE [LARGE SCALE GENOMIC DNA]</scope>
    <source>
        <strain evidence="2 3">ICMP 18580</strain>
    </source>
</reference>
<feature type="compositionally biased region" description="Basic residues" evidence="1">
    <location>
        <begin position="168"/>
        <end position="178"/>
    </location>
</feature>
<keyword evidence="3" id="KW-1185">Reference proteome</keyword>
<sequence length="178" mass="19751">MTDLIRTQIENEHSHWEQALAHQQNLVRMQEKMMDHNTKLLESQNRIMEMGLDMQRQLKRGKELEQQLLVAWIRGDQDVEGGAPEETTNGNATDVGGQEIDAPRIATPFHASPPSTNCIPPSSQAPGTPAILSPRGSVLSPELGHAFALANGSHRRVSDRRAPTPSLRRSRRVANKLS</sequence>
<evidence type="ECO:0000256" key="1">
    <source>
        <dbReference type="SAM" id="MobiDB-lite"/>
    </source>
</evidence>
<organism evidence="2 3">
    <name type="scientific">Colletotrichum asianum</name>
    <dbReference type="NCBI Taxonomy" id="702518"/>
    <lineage>
        <taxon>Eukaryota</taxon>
        <taxon>Fungi</taxon>
        <taxon>Dikarya</taxon>
        <taxon>Ascomycota</taxon>
        <taxon>Pezizomycotina</taxon>
        <taxon>Sordariomycetes</taxon>
        <taxon>Hypocreomycetidae</taxon>
        <taxon>Glomerellales</taxon>
        <taxon>Glomerellaceae</taxon>
        <taxon>Colletotrichum</taxon>
        <taxon>Colletotrichum gloeosporioides species complex</taxon>
    </lineage>
</organism>
<feature type="compositionally biased region" description="Polar residues" evidence="1">
    <location>
        <begin position="113"/>
        <end position="126"/>
    </location>
</feature>
<name>A0A8H3ZP67_9PEZI</name>
<comment type="caution">
    <text evidence="2">The sequence shown here is derived from an EMBL/GenBank/DDBJ whole genome shotgun (WGS) entry which is preliminary data.</text>
</comment>
<dbReference type="AlphaFoldDB" id="A0A8H3ZP67"/>
<gene>
    <name evidence="2" type="ORF">GQ607_011769</name>
</gene>
<dbReference type="Proteomes" id="UP000434172">
    <property type="component" value="Unassembled WGS sequence"/>
</dbReference>
<evidence type="ECO:0000313" key="3">
    <source>
        <dbReference type="Proteomes" id="UP000434172"/>
    </source>
</evidence>
<accession>A0A8H3ZP67</accession>
<proteinExistence type="predicted"/>
<feature type="region of interest" description="Disordered" evidence="1">
    <location>
        <begin position="79"/>
        <end position="98"/>
    </location>
</feature>
<dbReference type="EMBL" id="WOWK01000076">
    <property type="protein sequence ID" value="KAF0321011.1"/>
    <property type="molecule type" value="Genomic_DNA"/>
</dbReference>
<protein>
    <submittedName>
        <fullName evidence="2">Uncharacterized protein</fullName>
    </submittedName>
</protein>